<keyword evidence="2" id="KW-1185">Reference proteome</keyword>
<name>A0AA87Z903_FICCA</name>
<organism evidence="1 2">
    <name type="scientific">Ficus carica</name>
    <name type="common">Common fig</name>
    <dbReference type="NCBI Taxonomy" id="3494"/>
    <lineage>
        <taxon>Eukaryota</taxon>
        <taxon>Viridiplantae</taxon>
        <taxon>Streptophyta</taxon>
        <taxon>Embryophyta</taxon>
        <taxon>Tracheophyta</taxon>
        <taxon>Spermatophyta</taxon>
        <taxon>Magnoliopsida</taxon>
        <taxon>eudicotyledons</taxon>
        <taxon>Gunneridae</taxon>
        <taxon>Pentapetalae</taxon>
        <taxon>rosids</taxon>
        <taxon>fabids</taxon>
        <taxon>Rosales</taxon>
        <taxon>Moraceae</taxon>
        <taxon>Ficeae</taxon>
        <taxon>Ficus</taxon>
    </lineage>
</organism>
<protein>
    <submittedName>
        <fullName evidence="1">Uncharacterized protein</fullName>
    </submittedName>
</protein>
<reference evidence="1" key="1">
    <citation type="submission" date="2023-07" db="EMBL/GenBank/DDBJ databases">
        <title>draft genome sequence of fig (Ficus carica).</title>
        <authorList>
            <person name="Takahashi T."/>
            <person name="Nishimura K."/>
        </authorList>
    </citation>
    <scope>NUCLEOTIDE SEQUENCE</scope>
</reference>
<feature type="non-terminal residue" evidence="1">
    <location>
        <position position="1"/>
    </location>
</feature>
<comment type="caution">
    <text evidence="1">The sequence shown here is derived from an EMBL/GenBank/DDBJ whole genome shotgun (WGS) entry which is preliminary data.</text>
</comment>
<dbReference type="EMBL" id="BTGU01002750">
    <property type="protein sequence ID" value="GMN21508.1"/>
    <property type="molecule type" value="Genomic_DNA"/>
</dbReference>
<evidence type="ECO:0000313" key="2">
    <source>
        <dbReference type="Proteomes" id="UP001187192"/>
    </source>
</evidence>
<dbReference type="Proteomes" id="UP001187192">
    <property type="component" value="Unassembled WGS sequence"/>
</dbReference>
<evidence type="ECO:0000313" key="1">
    <source>
        <dbReference type="EMBL" id="GMN21508.1"/>
    </source>
</evidence>
<proteinExistence type="predicted"/>
<accession>A0AA87Z903</accession>
<dbReference type="AlphaFoldDB" id="A0AA87Z903"/>
<gene>
    <name evidence="1" type="ORF">TIFTF001_043328</name>
</gene>
<sequence length="176" mass="19716">MVGTYDMFEWVDDVCEAIFDEFSDGEGDNVGDEEYVGGDTGLLLVVRRSCLFSKCFDDEWLRTNIFLSTCTVNVTPRLPKPVVSHTALHPPHRPHSPPLKLQASYLQLNLELIIFNMWAHSVRTKSAQPPDKARVCKALTVLGIKLNPSRSRKVRFDTCLICYVPGFVASTQIATA</sequence>